<organism evidence="1">
    <name type="scientific">Borrelia crocidurae DOU</name>
    <dbReference type="NCBI Taxonomy" id="1293575"/>
    <lineage>
        <taxon>Bacteria</taxon>
        <taxon>Pseudomonadati</taxon>
        <taxon>Spirochaetota</taxon>
        <taxon>Spirochaetia</taxon>
        <taxon>Spirochaetales</taxon>
        <taxon>Borreliaceae</taxon>
        <taxon>Borrelia</taxon>
    </lineage>
</organism>
<accession>W5SPW1</accession>
<name>W5SPW1_9SPIR</name>
<protein>
    <submittedName>
        <fullName evidence="1">Uncharacterized protein</fullName>
    </submittedName>
</protein>
<evidence type="ECO:0000313" key="1">
    <source>
        <dbReference type="EMBL" id="AHH07141.1"/>
    </source>
</evidence>
<dbReference type="HOGENOM" id="CLU_3077379_0_0_12"/>
<reference evidence="1" key="1">
    <citation type="submission" date="2013-02" db="EMBL/GenBank/DDBJ databases">
        <title>Comparative genomics of Borrelia species.</title>
        <authorList>
            <person name="Schwan T.G."/>
            <person name="Raffel S.J."/>
            <person name="Porcella S.F."/>
        </authorList>
    </citation>
    <scope>NUCLEOTIDE SEQUENCE</scope>
    <source>
        <strain evidence="1">DOU</strain>
        <plasmid evidence="1">unnamed</plasmid>
    </source>
</reference>
<geneLocation type="plasmid" evidence="1">
    <name>unnamed</name>
</geneLocation>
<proteinExistence type="predicted"/>
<dbReference type="AlphaFoldDB" id="W5SPW1"/>
<gene>
    <name evidence="1" type="ORF">BCD_1075</name>
</gene>
<keyword evidence="1" id="KW-0614">Plasmid</keyword>
<dbReference type="EMBL" id="CP004302">
    <property type="protein sequence ID" value="AHH07141.1"/>
    <property type="molecule type" value="Genomic_DNA"/>
</dbReference>
<dbReference type="RefSeq" id="WP_241766222.1">
    <property type="nucleotide sequence ID" value="NZ_CP004302.1"/>
</dbReference>
<sequence>MFKYKCNEDRALLEKHLVDIQSKQTEIEKKEKENAKELYALTKRDKDVLKDI</sequence>